<dbReference type="NCBIfam" id="NF033902">
    <property type="entry name" value="iso_D2_wall_anc"/>
    <property type="match status" value="1"/>
</dbReference>
<dbReference type="EMBL" id="CP064954">
    <property type="protein sequence ID" value="QPK78655.1"/>
    <property type="molecule type" value="Genomic_DNA"/>
</dbReference>
<dbReference type="InterPro" id="IPR048052">
    <property type="entry name" value="FM1-like"/>
</dbReference>
<reference evidence="5 6" key="1">
    <citation type="submission" date="2020-11" db="EMBL/GenBank/DDBJ databases">
        <title>Corynebacterium sp. ZJ-599.</title>
        <authorList>
            <person name="Zhou J."/>
        </authorList>
    </citation>
    <scope>NUCLEOTIDE SEQUENCE [LARGE SCALE GENOMIC DNA]</scope>
    <source>
        <strain evidence="5 6">ZJ-599</strain>
    </source>
</reference>
<feature type="signal peptide" evidence="2">
    <location>
        <begin position="1"/>
        <end position="27"/>
    </location>
</feature>
<evidence type="ECO:0000313" key="6">
    <source>
        <dbReference type="Proteomes" id="UP000594681"/>
    </source>
</evidence>
<dbReference type="Proteomes" id="UP000594681">
    <property type="component" value="Chromosome"/>
</dbReference>
<name>A0A7T0KE92_9CORY</name>
<gene>
    <name evidence="5" type="ORF">G7Y31_08880</name>
</gene>
<evidence type="ECO:0000259" key="4">
    <source>
        <dbReference type="Pfam" id="PF17802"/>
    </source>
</evidence>
<dbReference type="PROSITE" id="PS51257">
    <property type="entry name" value="PROKAR_LIPOPROTEIN"/>
    <property type="match status" value="1"/>
</dbReference>
<keyword evidence="1" id="KW-0812">Transmembrane</keyword>
<accession>A0A7T0KE92</accession>
<dbReference type="RefSeq" id="WP_165009483.1">
    <property type="nucleotide sequence ID" value="NZ_CP064954.1"/>
</dbReference>
<feature type="transmembrane region" description="Helical" evidence="1">
    <location>
        <begin position="468"/>
        <end position="488"/>
    </location>
</feature>
<evidence type="ECO:0000259" key="3">
    <source>
        <dbReference type="Pfam" id="PF16555"/>
    </source>
</evidence>
<dbReference type="KEGG" id="cliz:G7Y31_08880"/>
<feature type="domain" description="Gram-positive pilin subunit D1 N-terminal" evidence="3">
    <location>
        <begin position="63"/>
        <end position="173"/>
    </location>
</feature>
<dbReference type="GO" id="GO:0005975">
    <property type="term" value="P:carbohydrate metabolic process"/>
    <property type="evidence" value="ECO:0007669"/>
    <property type="project" value="UniProtKB-ARBA"/>
</dbReference>
<evidence type="ECO:0000256" key="2">
    <source>
        <dbReference type="SAM" id="SignalP"/>
    </source>
</evidence>
<dbReference type="Pfam" id="PF16555">
    <property type="entry name" value="GramPos_pilinD1"/>
    <property type="match status" value="1"/>
</dbReference>
<feature type="domain" description="SpaA-like prealbumin fold" evidence="4">
    <location>
        <begin position="332"/>
        <end position="455"/>
    </location>
</feature>
<sequence>MSKFSMRIAGAVAASALTIACTGFAGAQEIGGETIPQPATLEQANLVNNDANVSLTIQKYLGDPGQTDTPLGGVQFRIERINGVNLSTQEGWKKAAELKAETANDFTEVATVTTGNDGTVTLRTEDNEDFTVGLYKITELQKEGYTAAAPFLVALPHSENGQWSYSQTVKPKNQKITPTKQVKDTGVTVGDNLTYTVNAPVPAGALTRFNVEDPLVVGLTYVADSAKISLAGDTTSTALAAEDYTISNEGNTLRVNFTDAGRAKLETARKSSPALKVLVEFQATVSEQAINAQGQITNTATIELPNDAMVDTNGDDPATEQVENNPTATTFGTLTITKTTTNGDKSLNGAEFELYQCTVNEGKGTLVGQALNVKPAGQDKRTIATTAGGDAQGGNATATISNIPLSSFAAGTGVEAIQYCVLETKAPEGYVRNPEPQVVTAVEGQARQLAVSVDNQKNSVLGQLPATGAWGIVLVFLLGLLLLARGLYTSYQDSRA</sequence>
<proteinExistence type="predicted"/>
<dbReference type="InterPro" id="IPR013783">
    <property type="entry name" value="Ig-like_fold"/>
</dbReference>
<dbReference type="Gene3D" id="2.60.40.10">
    <property type="entry name" value="Immunoglobulins"/>
    <property type="match status" value="2"/>
</dbReference>
<keyword evidence="6" id="KW-1185">Reference proteome</keyword>
<keyword evidence="2" id="KW-0732">Signal</keyword>
<keyword evidence="1" id="KW-0472">Membrane</keyword>
<dbReference type="InterPro" id="IPR041033">
    <property type="entry name" value="SpaA_PFL_dom_1"/>
</dbReference>
<protein>
    <submittedName>
        <fullName evidence="5">SpaH/EbpB family LPXTG-anchored major pilin</fullName>
    </submittedName>
</protein>
<feature type="chain" id="PRO_5032827386" evidence="2">
    <location>
        <begin position="28"/>
        <end position="496"/>
    </location>
</feature>
<dbReference type="Gene3D" id="2.60.40.740">
    <property type="match status" value="1"/>
</dbReference>
<dbReference type="Pfam" id="PF17802">
    <property type="entry name" value="SpaA"/>
    <property type="match status" value="1"/>
</dbReference>
<dbReference type="AlphaFoldDB" id="A0A7T0KE92"/>
<keyword evidence="1" id="KW-1133">Transmembrane helix</keyword>
<organism evidence="5 6">
    <name type="scientific">Corynebacterium lizhenjunii</name>
    <dbReference type="NCBI Taxonomy" id="2709394"/>
    <lineage>
        <taxon>Bacteria</taxon>
        <taxon>Bacillati</taxon>
        <taxon>Actinomycetota</taxon>
        <taxon>Actinomycetes</taxon>
        <taxon>Mycobacteriales</taxon>
        <taxon>Corynebacteriaceae</taxon>
        <taxon>Corynebacterium</taxon>
    </lineage>
</organism>
<dbReference type="InterPro" id="IPR032364">
    <property type="entry name" value="GramPos_pilinD1_N"/>
</dbReference>
<evidence type="ECO:0000313" key="5">
    <source>
        <dbReference type="EMBL" id="QPK78655.1"/>
    </source>
</evidence>
<evidence type="ECO:0000256" key="1">
    <source>
        <dbReference type="SAM" id="Phobius"/>
    </source>
</evidence>